<dbReference type="OrthoDB" id="10004661at2759"/>
<keyword evidence="1" id="KW-0732">Signal</keyword>
<keyword evidence="3" id="KW-1185">Reference proteome</keyword>
<dbReference type="Pfam" id="PF03321">
    <property type="entry name" value="GH3"/>
    <property type="match status" value="1"/>
</dbReference>
<proteinExistence type="predicted"/>
<name>D7KNU2_ARALL</name>
<feature type="chain" id="PRO_5003101692" evidence="1">
    <location>
        <begin position="17"/>
        <end position="86"/>
    </location>
</feature>
<feature type="signal peptide" evidence="1">
    <location>
        <begin position="1"/>
        <end position="16"/>
    </location>
</feature>
<reference evidence="3" key="1">
    <citation type="journal article" date="2011" name="Nat. Genet.">
        <title>The Arabidopsis lyrata genome sequence and the basis of rapid genome size change.</title>
        <authorList>
            <person name="Hu T.T."/>
            <person name="Pattyn P."/>
            <person name="Bakker E.G."/>
            <person name="Cao J."/>
            <person name="Cheng J.-F."/>
            <person name="Clark R.M."/>
            <person name="Fahlgren N."/>
            <person name="Fawcett J.A."/>
            <person name="Grimwood J."/>
            <person name="Gundlach H."/>
            <person name="Haberer G."/>
            <person name="Hollister J.D."/>
            <person name="Ossowski S."/>
            <person name="Ottilar R.P."/>
            <person name="Salamov A.A."/>
            <person name="Schneeberger K."/>
            <person name="Spannagl M."/>
            <person name="Wang X."/>
            <person name="Yang L."/>
            <person name="Nasrallah M.E."/>
            <person name="Bergelson J."/>
            <person name="Carrington J.C."/>
            <person name="Gaut B.S."/>
            <person name="Schmutz J."/>
            <person name="Mayer K.F.X."/>
            <person name="Van de Peer Y."/>
            <person name="Grigoriev I.V."/>
            <person name="Nordborg M."/>
            <person name="Weigel D."/>
            <person name="Guo Y.-L."/>
        </authorList>
    </citation>
    <scope>NUCLEOTIDE SEQUENCE [LARGE SCALE GENOMIC DNA]</scope>
    <source>
        <strain evidence="3">cv. MN47</strain>
    </source>
</reference>
<dbReference type="KEGG" id="aly:9327359"/>
<sequence>MHVILLLVCSSGTSGGKQKIFPINNKFFEDMTFIFALRSHIIFRHIKDVQEGKAITFFFVRPQPTTPSGLPVSNMLTSPDEVIINE</sequence>
<dbReference type="Proteomes" id="UP000008694">
    <property type="component" value="Unassembled WGS sequence"/>
</dbReference>
<dbReference type="STRING" id="81972.D7KNU2"/>
<accession>D7KNU2</accession>
<dbReference type="Gramene" id="scaffold_104202.1">
    <property type="protein sequence ID" value="scaffold_104202.1"/>
    <property type="gene ID" value="scaffold_104202.1"/>
</dbReference>
<dbReference type="HOGENOM" id="CLU_2500967_0_0_1"/>
<gene>
    <name evidence="2" type="ORF">ARALYDRAFT_891408</name>
</gene>
<organism evidence="3">
    <name type="scientific">Arabidopsis lyrata subsp. lyrata</name>
    <name type="common">Lyre-leaved rock-cress</name>
    <dbReference type="NCBI Taxonomy" id="81972"/>
    <lineage>
        <taxon>Eukaryota</taxon>
        <taxon>Viridiplantae</taxon>
        <taxon>Streptophyta</taxon>
        <taxon>Embryophyta</taxon>
        <taxon>Tracheophyta</taxon>
        <taxon>Spermatophyta</taxon>
        <taxon>Magnoliopsida</taxon>
        <taxon>eudicotyledons</taxon>
        <taxon>Gunneridae</taxon>
        <taxon>Pentapetalae</taxon>
        <taxon>rosids</taxon>
        <taxon>malvids</taxon>
        <taxon>Brassicales</taxon>
        <taxon>Brassicaceae</taxon>
        <taxon>Camelineae</taxon>
        <taxon>Arabidopsis</taxon>
    </lineage>
</organism>
<protein>
    <submittedName>
        <fullName evidence="2">Uncharacterized protein</fullName>
    </submittedName>
</protein>
<dbReference type="EMBL" id="GL348713">
    <property type="protein sequence ID" value="EFH67556.1"/>
    <property type="molecule type" value="Genomic_DNA"/>
</dbReference>
<evidence type="ECO:0000313" key="2">
    <source>
        <dbReference type="EMBL" id="EFH67556.1"/>
    </source>
</evidence>
<evidence type="ECO:0000313" key="3">
    <source>
        <dbReference type="Proteomes" id="UP000008694"/>
    </source>
</evidence>
<evidence type="ECO:0000256" key="1">
    <source>
        <dbReference type="SAM" id="SignalP"/>
    </source>
</evidence>
<dbReference type="AlphaFoldDB" id="D7KNU2"/>